<dbReference type="PANTHER" id="PTHR22916">
    <property type="entry name" value="GLYCOSYLTRANSFERASE"/>
    <property type="match status" value="1"/>
</dbReference>
<dbReference type="CDD" id="cd00761">
    <property type="entry name" value="Glyco_tranf_GTA_type"/>
    <property type="match status" value="1"/>
</dbReference>
<dbReference type="InterPro" id="IPR029044">
    <property type="entry name" value="Nucleotide-diphossugar_trans"/>
</dbReference>
<evidence type="ECO:0000256" key="2">
    <source>
        <dbReference type="ARBA" id="ARBA00022679"/>
    </source>
</evidence>
<sequence>MSRGAKAERFAADVAAPLTAGAPVVSGRVVDGGTACSTVPEGPDAACSTVPESPAAASMHVPRMTFIVPVYNTEQTLPACLDSALAQTVRDIEVVCVDDGSPDGAAAVLASYAERDARVRIIHQANAGLSAARNTGVAAARGELIAFLDSDDAVEPNLCERVLAAFSSAEGVDAVTFGAVCEPEEAASARIKRLLSPEDRIFHGFDPALLFSANAQPYAWRTVLTRAFVERGGIRFDESLRFAEDVPFHFTVYPLARTTVLIADKLYRYRMTAGSLTHVFNARSSRERKLEQHLEVLASIFSAWEDHSLGALCPTEMVTWCLDFTLFDLLGVSDRCAQRSARRLAELLERAYGPRWADLPQQGAVRHAAHAVKRADASGVHLGKAGLMRFFVATRGLAQCVERALRRG</sequence>
<dbReference type="EMBL" id="DYUZ01000029">
    <property type="protein sequence ID" value="HJG37686.1"/>
    <property type="molecule type" value="Genomic_DNA"/>
</dbReference>
<dbReference type="SUPFAM" id="SSF53448">
    <property type="entry name" value="Nucleotide-diphospho-sugar transferases"/>
    <property type="match status" value="1"/>
</dbReference>
<feature type="domain" description="Glycosyltransferase 2-like" evidence="3">
    <location>
        <begin position="66"/>
        <end position="175"/>
    </location>
</feature>
<organism evidence="4 5">
    <name type="scientific">Enorma phocaeensis</name>
    <dbReference type="NCBI Taxonomy" id="1871019"/>
    <lineage>
        <taxon>Bacteria</taxon>
        <taxon>Bacillati</taxon>
        <taxon>Actinomycetota</taxon>
        <taxon>Coriobacteriia</taxon>
        <taxon>Coriobacteriales</taxon>
        <taxon>Coriobacteriaceae</taxon>
        <taxon>Enorma</taxon>
    </lineage>
</organism>
<proteinExistence type="predicted"/>
<dbReference type="Pfam" id="PF00535">
    <property type="entry name" value="Glycos_transf_2"/>
    <property type="match status" value="1"/>
</dbReference>
<evidence type="ECO:0000256" key="1">
    <source>
        <dbReference type="ARBA" id="ARBA00022676"/>
    </source>
</evidence>
<dbReference type="GO" id="GO:0016757">
    <property type="term" value="F:glycosyltransferase activity"/>
    <property type="evidence" value="ECO:0007669"/>
    <property type="project" value="UniProtKB-KW"/>
</dbReference>
<evidence type="ECO:0000313" key="5">
    <source>
        <dbReference type="Proteomes" id="UP000753256"/>
    </source>
</evidence>
<keyword evidence="1 4" id="KW-0328">Glycosyltransferase</keyword>
<name>A0A921IU78_9ACTN</name>
<accession>A0A921IU78</accession>
<dbReference type="RefSeq" id="WP_273190595.1">
    <property type="nucleotide sequence ID" value="NZ_DYUZ01000029.1"/>
</dbReference>
<protein>
    <submittedName>
        <fullName evidence="4">Glycosyltransferase</fullName>
        <ecNumber evidence="4">2.4.-.-</ecNumber>
    </submittedName>
</protein>
<gene>
    <name evidence="4" type="ORF">K8V70_07500</name>
</gene>
<keyword evidence="2 4" id="KW-0808">Transferase</keyword>
<dbReference type="AlphaFoldDB" id="A0A921IU78"/>
<dbReference type="Gene3D" id="3.90.550.10">
    <property type="entry name" value="Spore Coat Polysaccharide Biosynthesis Protein SpsA, Chain A"/>
    <property type="match status" value="1"/>
</dbReference>
<dbReference type="EC" id="2.4.-.-" evidence="4"/>
<dbReference type="PANTHER" id="PTHR22916:SF51">
    <property type="entry name" value="GLYCOSYLTRANSFERASE EPSH-RELATED"/>
    <property type="match status" value="1"/>
</dbReference>
<dbReference type="InterPro" id="IPR001173">
    <property type="entry name" value="Glyco_trans_2-like"/>
</dbReference>
<reference evidence="4" key="2">
    <citation type="submission" date="2021-09" db="EMBL/GenBank/DDBJ databases">
        <authorList>
            <person name="Gilroy R."/>
        </authorList>
    </citation>
    <scope>NUCLEOTIDE SEQUENCE</scope>
    <source>
        <strain evidence="4">ChiHjej13B12-9602</strain>
    </source>
</reference>
<evidence type="ECO:0000313" key="4">
    <source>
        <dbReference type="EMBL" id="HJG37686.1"/>
    </source>
</evidence>
<reference evidence="4" key="1">
    <citation type="journal article" date="2021" name="PeerJ">
        <title>Extensive microbial diversity within the chicken gut microbiome revealed by metagenomics and culture.</title>
        <authorList>
            <person name="Gilroy R."/>
            <person name="Ravi A."/>
            <person name="Getino M."/>
            <person name="Pursley I."/>
            <person name="Horton D.L."/>
            <person name="Alikhan N.F."/>
            <person name="Baker D."/>
            <person name="Gharbi K."/>
            <person name="Hall N."/>
            <person name="Watson M."/>
            <person name="Adriaenssens E.M."/>
            <person name="Foster-Nyarko E."/>
            <person name="Jarju S."/>
            <person name="Secka A."/>
            <person name="Antonio M."/>
            <person name="Oren A."/>
            <person name="Chaudhuri R.R."/>
            <person name="La Ragione R."/>
            <person name="Hildebrand F."/>
            <person name="Pallen M.J."/>
        </authorList>
    </citation>
    <scope>NUCLEOTIDE SEQUENCE</scope>
    <source>
        <strain evidence="4">ChiHjej13B12-9602</strain>
    </source>
</reference>
<evidence type="ECO:0000259" key="3">
    <source>
        <dbReference type="Pfam" id="PF00535"/>
    </source>
</evidence>
<dbReference type="Proteomes" id="UP000753256">
    <property type="component" value="Unassembled WGS sequence"/>
</dbReference>
<comment type="caution">
    <text evidence="4">The sequence shown here is derived from an EMBL/GenBank/DDBJ whole genome shotgun (WGS) entry which is preliminary data.</text>
</comment>